<feature type="transmembrane region" description="Helical" evidence="1">
    <location>
        <begin position="155"/>
        <end position="178"/>
    </location>
</feature>
<comment type="caution">
    <text evidence="3">The sequence shown here is derived from an EMBL/GenBank/DDBJ whole genome shotgun (WGS) entry which is preliminary data.</text>
</comment>
<accession>A0A9W9DJ70</accession>
<dbReference type="InterPro" id="IPR045339">
    <property type="entry name" value="DUF6534"/>
</dbReference>
<evidence type="ECO:0000256" key="1">
    <source>
        <dbReference type="SAM" id="Phobius"/>
    </source>
</evidence>
<feature type="transmembrane region" description="Helical" evidence="1">
    <location>
        <begin position="83"/>
        <end position="105"/>
    </location>
</feature>
<reference evidence="3" key="2">
    <citation type="journal article" date="2023" name="Proc. Natl. Acad. Sci. U.S.A.">
        <title>A global phylogenomic analysis of the shiitake genus Lentinula.</title>
        <authorList>
            <person name="Sierra-Patev S."/>
            <person name="Min B."/>
            <person name="Naranjo-Ortiz M."/>
            <person name="Looney B."/>
            <person name="Konkel Z."/>
            <person name="Slot J.C."/>
            <person name="Sakamoto Y."/>
            <person name="Steenwyk J.L."/>
            <person name="Rokas A."/>
            <person name="Carro J."/>
            <person name="Camarero S."/>
            <person name="Ferreira P."/>
            <person name="Molpeceres G."/>
            <person name="Ruiz-Duenas F.J."/>
            <person name="Serrano A."/>
            <person name="Henrissat B."/>
            <person name="Drula E."/>
            <person name="Hughes K.W."/>
            <person name="Mata J.L."/>
            <person name="Ishikawa N.K."/>
            <person name="Vargas-Isla R."/>
            <person name="Ushijima S."/>
            <person name="Smith C.A."/>
            <person name="Donoghue J."/>
            <person name="Ahrendt S."/>
            <person name="Andreopoulos W."/>
            <person name="He G."/>
            <person name="LaButti K."/>
            <person name="Lipzen A."/>
            <person name="Ng V."/>
            <person name="Riley R."/>
            <person name="Sandor L."/>
            <person name="Barry K."/>
            <person name="Martinez A.T."/>
            <person name="Xiao Y."/>
            <person name="Gibbons J.G."/>
            <person name="Terashima K."/>
            <person name="Grigoriev I.V."/>
            <person name="Hibbett D."/>
        </authorList>
    </citation>
    <scope>NUCLEOTIDE SEQUENCE</scope>
    <source>
        <strain evidence="3">Sp2 HRB7682 ss15</strain>
    </source>
</reference>
<keyword evidence="1" id="KW-0812">Transmembrane</keyword>
<feature type="transmembrane region" description="Helical" evidence="1">
    <location>
        <begin position="12"/>
        <end position="34"/>
    </location>
</feature>
<organism evidence="3 4">
    <name type="scientific">Lentinula lateritia</name>
    <dbReference type="NCBI Taxonomy" id="40482"/>
    <lineage>
        <taxon>Eukaryota</taxon>
        <taxon>Fungi</taxon>
        <taxon>Dikarya</taxon>
        <taxon>Basidiomycota</taxon>
        <taxon>Agaricomycotina</taxon>
        <taxon>Agaricomycetes</taxon>
        <taxon>Agaricomycetidae</taxon>
        <taxon>Agaricales</taxon>
        <taxon>Marasmiineae</taxon>
        <taxon>Omphalotaceae</taxon>
        <taxon>Lentinula</taxon>
    </lineage>
</organism>
<gene>
    <name evidence="3" type="ORF">C8J55DRAFT_520919</name>
</gene>
<proteinExistence type="predicted"/>
<keyword evidence="1" id="KW-0472">Membrane</keyword>
<keyword evidence="1" id="KW-1133">Transmembrane helix</keyword>
<evidence type="ECO:0000259" key="2">
    <source>
        <dbReference type="Pfam" id="PF20152"/>
    </source>
</evidence>
<dbReference type="Proteomes" id="UP001150238">
    <property type="component" value="Unassembled WGS sequence"/>
</dbReference>
<protein>
    <recommendedName>
        <fullName evidence="2">DUF6534 domain-containing protein</fullName>
    </recommendedName>
</protein>
<dbReference type="PANTHER" id="PTHR40465">
    <property type="entry name" value="CHROMOSOME 1, WHOLE GENOME SHOTGUN SEQUENCE"/>
    <property type="match status" value="1"/>
</dbReference>
<name>A0A9W9DJ70_9AGAR</name>
<dbReference type="AlphaFoldDB" id="A0A9W9DJ70"/>
<feature type="transmembrane region" description="Helical" evidence="1">
    <location>
        <begin position="46"/>
        <end position="71"/>
    </location>
</feature>
<feature type="transmembrane region" description="Helical" evidence="1">
    <location>
        <begin position="117"/>
        <end position="135"/>
    </location>
</feature>
<feature type="domain" description="DUF6534" evidence="2">
    <location>
        <begin position="164"/>
        <end position="250"/>
    </location>
</feature>
<sequence>MPFDIVPTVGVALAGCLVAVGLSAILGFQVFLYFSIFPSDVLSYKVLVGWIWATDAVHSVLLCITIWRYLIVGFGNYDMLLTVSPAVPITIAITATTAMSVNGFYGWRIHKMSKHNWWLTGPITFLSVAQVVLSFTDAVTLMTAKTYADLAKFRFMLMSSLSVSSVTDITIAVARYYYLRSFKRQGYLPTAEIVDGIVVFTINDGVATCAVAIAAVVCCSVPENFVSLSLYALNSKFYSNSVLATLNLRNWYRHRYLLGNRPVLMMSTTANNRYKVHGEADRRSISMLPNFGCSASKSPQSINYNERRYGVKVYVERQVEYDVGNLSLVKLGAPDAPESHSGKSVELLSATEP</sequence>
<dbReference type="EMBL" id="JANVFS010000028">
    <property type="protein sequence ID" value="KAJ4471757.1"/>
    <property type="molecule type" value="Genomic_DNA"/>
</dbReference>
<dbReference type="PANTHER" id="PTHR40465:SF1">
    <property type="entry name" value="DUF6534 DOMAIN-CONTAINING PROTEIN"/>
    <property type="match status" value="1"/>
</dbReference>
<evidence type="ECO:0000313" key="3">
    <source>
        <dbReference type="EMBL" id="KAJ4471757.1"/>
    </source>
</evidence>
<dbReference type="Pfam" id="PF20152">
    <property type="entry name" value="DUF6534"/>
    <property type="match status" value="1"/>
</dbReference>
<reference evidence="3" key="1">
    <citation type="submission" date="2022-08" db="EMBL/GenBank/DDBJ databases">
        <authorList>
            <consortium name="DOE Joint Genome Institute"/>
            <person name="Min B."/>
            <person name="Riley R."/>
            <person name="Sierra-Patev S."/>
            <person name="Naranjo-Ortiz M."/>
            <person name="Looney B."/>
            <person name="Konkel Z."/>
            <person name="Slot J.C."/>
            <person name="Sakamoto Y."/>
            <person name="Steenwyk J.L."/>
            <person name="Rokas A."/>
            <person name="Carro J."/>
            <person name="Camarero S."/>
            <person name="Ferreira P."/>
            <person name="Molpeceres G."/>
            <person name="Ruiz-Duenas F.J."/>
            <person name="Serrano A."/>
            <person name="Henrissat B."/>
            <person name="Drula E."/>
            <person name="Hughes K.W."/>
            <person name="Mata J.L."/>
            <person name="Ishikawa N.K."/>
            <person name="Vargas-Isla R."/>
            <person name="Ushijima S."/>
            <person name="Smith C.A."/>
            <person name="Ahrendt S."/>
            <person name="Andreopoulos W."/>
            <person name="He G."/>
            <person name="Labutti K."/>
            <person name="Lipzen A."/>
            <person name="Ng V."/>
            <person name="Sandor L."/>
            <person name="Barry K."/>
            <person name="Martinez A.T."/>
            <person name="Xiao Y."/>
            <person name="Gibbons J.G."/>
            <person name="Terashima K."/>
            <person name="Hibbett D.S."/>
            <person name="Grigoriev I.V."/>
        </authorList>
    </citation>
    <scope>NUCLEOTIDE SEQUENCE</scope>
    <source>
        <strain evidence="3">Sp2 HRB7682 ss15</strain>
    </source>
</reference>
<evidence type="ECO:0000313" key="4">
    <source>
        <dbReference type="Proteomes" id="UP001150238"/>
    </source>
</evidence>